<accession>A0A9P9Y8H8</accession>
<dbReference type="AlphaFoldDB" id="A0A9P9Y8H8"/>
<reference evidence="2" key="1">
    <citation type="journal article" date="2021" name="J Fungi (Basel)">
        <title>Genomic and Metabolomic Analyses of the Marine Fungus Emericellopsis cladophorae: Insights into Saltwater Adaptability Mechanisms and Its Biosynthetic Potential.</title>
        <authorList>
            <person name="Goncalves M.F.M."/>
            <person name="Hilario S."/>
            <person name="Van de Peer Y."/>
            <person name="Esteves A.C."/>
            <person name="Alves A."/>
        </authorList>
    </citation>
    <scope>NUCLEOTIDE SEQUENCE</scope>
    <source>
        <strain evidence="2">MUM 19.33</strain>
    </source>
</reference>
<feature type="region of interest" description="Disordered" evidence="1">
    <location>
        <begin position="315"/>
        <end position="344"/>
    </location>
</feature>
<evidence type="ECO:0000256" key="1">
    <source>
        <dbReference type="SAM" id="MobiDB-lite"/>
    </source>
</evidence>
<dbReference type="Proteomes" id="UP001055219">
    <property type="component" value="Unassembled WGS sequence"/>
</dbReference>
<feature type="compositionally biased region" description="Basic and acidic residues" evidence="1">
    <location>
        <begin position="394"/>
        <end position="405"/>
    </location>
</feature>
<keyword evidence="3" id="KW-1185">Reference proteome</keyword>
<organism evidence="2 3">
    <name type="scientific">Emericellopsis cladophorae</name>
    <dbReference type="NCBI Taxonomy" id="2686198"/>
    <lineage>
        <taxon>Eukaryota</taxon>
        <taxon>Fungi</taxon>
        <taxon>Dikarya</taxon>
        <taxon>Ascomycota</taxon>
        <taxon>Pezizomycotina</taxon>
        <taxon>Sordariomycetes</taxon>
        <taxon>Hypocreomycetidae</taxon>
        <taxon>Hypocreales</taxon>
        <taxon>Bionectriaceae</taxon>
        <taxon>Emericellopsis</taxon>
    </lineage>
</organism>
<feature type="region of interest" description="Disordered" evidence="1">
    <location>
        <begin position="128"/>
        <end position="179"/>
    </location>
</feature>
<evidence type="ECO:0000313" key="3">
    <source>
        <dbReference type="Proteomes" id="UP001055219"/>
    </source>
</evidence>
<feature type="compositionally biased region" description="Basic and acidic residues" evidence="1">
    <location>
        <begin position="128"/>
        <end position="139"/>
    </location>
</feature>
<dbReference type="OrthoDB" id="5428259at2759"/>
<gene>
    <name evidence="2" type="ORF">J7T54_005897</name>
</gene>
<dbReference type="EMBL" id="JAGIXG020000001">
    <property type="protein sequence ID" value="KAI6785563.1"/>
    <property type="molecule type" value="Genomic_DNA"/>
</dbReference>
<sequence>MPKRARKANAIAAGAIDTNARSAGLVSQATMESLPIAVPEAPMAAQMPETLAPEMPPKPIPLQCCVCPDTPTFSDVSHLLTHIASKGHLHHETQTKLKARQDGQAFTSIQSYDQWYRDNNIESLLIERMKTKQEKDATRSKRTQSNRKPKRLPGTVAPIIKSEDEEFPSSTSMAAHPGASVPEHDLVAAEDVTTLDDTMSLKGLIWPGMGKLDLANDEMKRIRNQKKPRSVIEKMRRTSEGVSSEQVVYSPGFEFARTKDVYDELTPDEDGVEPVSEKKTVRTKRKKTNALADVSVNIPRRNLKQARREGCALPNVAKPTKAGGHDIDPELSTFVPPSQRPTPDVFSDEDLKPAFDDQGFAVPTTREHNVYHLPGVTYTRADRFGNIGGDDGSDPDKGEDGGLSFEDHSAWEQHHLNIPLTITDALRTEDMSL</sequence>
<name>A0A9P9Y8H8_9HYPO</name>
<feature type="compositionally biased region" description="Basic residues" evidence="1">
    <location>
        <begin position="140"/>
        <end position="151"/>
    </location>
</feature>
<reference evidence="2" key="2">
    <citation type="submission" date="2022-07" db="EMBL/GenBank/DDBJ databases">
        <authorList>
            <person name="Goncalves M.F.M."/>
            <person name="Hilario S."/>
            <person name="Van De Peer Y."/>
            <person name="Esteves A.C."/>
            <person name="Alves A."/>
        </authorList>
    </citation>
    <scope>NUCLEOTIDE SEQUENCE</scope>
    <source>
        <strain evidence="2">MUM 19.33</strain>
    </source>
</reference>
<comment type="caution">
    <text evidence="2">The sequence shown here is derived from an EMBL/GenBank/DDBJ whole genome shotgun (WGS) entry which is preliminary data.</text>
</comment>
<dbReference type="RefSeq" id="XP_051366419.1">
    <property type="nucleotide sequence ID" value="XM_051503730.1"/>
</dbReference>
<evidence type="ECO:0000313" key="2">
    <source>
        <dbReference type="EMBL" id="KAI6785563.1"/>
    </source>
</evidence>
<dbReference type="GeneID" id="75832380"/>
<proteinExistence type="predicted"/>
<feature type="region of interest" description="Disordered" evidence="1">
    <location>
        <begin position="384"/>
        <end position="405"/>
    </location>
</feature>
<protein>
    <submittedName>
        <fullName evidence="2">Uncharacterized protein</fullName>
    </submittedName>
</protein>